<dbReference type="GeneID" id="28975848"/>
<evidence type="ECO:0000313" key="5">
    <source>
        <dbReference type="Proteomes" id="UP000053890"/>
    </source>
</evidence>
<name>A0A194SBW7_RHOGW</name>
<feature type="region of interest" description="Disordered" evidence="3">
    <location>
        <begin position="1"/>
        <end position="23"/>
    </location>
</feature>
<keyword evidence="5" id="KW-1185">Reference proteome</keyword>
<feature type="repeat" description="RCC1" evidence="2">
    <location>
        <begin position="352"/>
        <end position="406"/>
    </location>
</feature>
<dbReference type="SUPFAM" id="SSF50985">
    <property type="entry name" value="RCC1/BLIP-II"/>
    <property type="match status" value="1"/>
</dbReference>
<dbReference type="STRING" id="578459.A0A194SBW7"/>
<feature type="repeat" description="RCC1" evidence="2">
    <location>
        <begin position="216"/>
        <end position="275"/>
    </location>
</feature>
<dbReference type="PROSITE" id="PS50012">
    <property type="entry name" value="RCC1_3"/>
    <property type="match status" value="4"/>
</dbReference>
<dbReference type="PANTHER" id="PTHR22870:SF466">
    <property type="entry name" value="ANKYRIN REPEAT-CONTAINING PROTEIN"/>
    <property type="match status" value="1"/>
</dbReference>
<dbReference type="Proteomes" id="UP000053890">
    <property type="component" value="Unassembled WGS sequence"/>
</dbReference>
<feature type="repeat" description="RCC1" evidence="2">
    <location>
        <begin position="8"/>
        <end position="62"/>
    </location>
</feature>
<dbReference type="OrthoDB" id="5370059at2759"/>
<evidence type="ECO:0000256" key="1">
    <source>
        <dbReference type="ARBA" id="ARBA00022737"/>
    </source>
</evidence>
<evidence type="ECO:0000256" key="2">
    <source>
        <dbReference type="PROSITE-ProRule" id="PRU00235"/>
    </source>
</evidence>
<dbReference type="InterPro" id="IPR009091">
    <property type="entry name" value="RCC1/BLIP-II"/>
</dbReference>
<dbReference type="RefSeq" id="XP_018274133.1">
    <property type="nucleotide sequence ID" value="XM_018415400.1"/>
</dbReference>
<organism evidence="4 5">
    <name type="scientific">Rhodotorula graminis (strain WP1)</name>
    <dbReference type="NCBI Taxonomy" id="578459"/>
    <lineage>
        <taxon>Eukaryota</taxon>
        <taxon>Fungi</taxon>
        <taxon>Dikarya</taxon>
        <taxon>Basidiomycota</taxon>
        <taxon>Pucciniomycotina</taxon>
        <taxon>Microbotryomycetes</taxon>
        <taxon>Sporidiobolales</taxon>
        <taxon>Sporidiobolaceae</taxon>
        <taxon>Rhodotorula</taxon>
    </lineage>
</organism>
<sequence>MPERPRAHTLYAAGSNSHGQLAPHHRDDLARWTRISLPPRLGPTAVKSIACGANHSIVVVTDPHGRTHLLGAGSDARGQLSARPDPRLRLALEPVDLDKLCDGLNLALPVASYEVEHVAASWETSFVVLRPRDPASRESDVLVSFGANDWGERGAPSAARDEPSVVALDETLLDVERARATIRIVDLVAGPRHALALVEVVDPPAPSDHAPAPSRRRLLGWGASRHGQLGVAHSSSPPPRTTPIPREVAVPAPLGASSIVSLSAGRDHSAVLFRRAADDNEKVLLLGSNKHGQLGAPLAGRDAAANSPARQHVINGAQFALSTAARAAPVVAAVHCTWSSTFLAFSPSSPSSPILAFGLNGHGQLGTPSSSSPDVDRLGVAPTFPPSSAVRVLAAGSEHVLALLDCPRDGREGLVERQVWGWGWNEHGNLGLAAGESEGQREGEGNEGGAVVPADVRSPRRVWPPHEHGRVEGDEQPQGRPVRVWAGMASSWILFEQDEDDAE</sequence>
<feature type="region of interest" description="Disordered" evidence="3">
    <location>
        <begin position="459"/>
        <end position="482"/>
    </location>
</feature>
<reference evidence="4 5" key="1">
    <citation type="journal article" date="2015" name="Front. Microbiol.">
        <title>Genome sequence of the plant growth promoting endophytic yeast Rhodotorula graminis WP1.</title>
        <authorList>
            <person name="Firrincieli A."/>
            <person name="Otillar R."/>
            <person name="Salamov A."/>
            <person name="Schmutz J."/>
            <person name="Khan Z."/>
            <person name="Redman R.S."/>
            <person name="Fleck N.D."/>
            <person name="Lindquist E."/>
            <person name="Grigoriev I.V."/>
            <person name="Doty S.L."/>
        </authorList>
    </citation>
    <scope>NUCLEOTIDE SEQUENCE [LARGE SCALE GENOMIC DNA]</scope>
    <source>
        <strain evidence="4 5">WP1</strain>
    </source>
</reference>
<keyword evidence="1" id="KW-0677">Repeat</keyword>
<dbReference type="Pfam" id="PF00415">
    <property type="entry name" value="RCC1"/>
    <property type="match status" value="1"/>
</dbReference>
<gene>
    <name evidence="4" type="ORF">RHOBADRAFT_50597</name>
</gene>
<dbReference type="PANTHER" id="PTHR22870">
    <property type="entry name" value="REGULATOR OF CHROMOSOME CONDENSATION"/>
    <property type="match status" value="1"/>
</dbReference>
<protein>
    <submittedName>
        <fullName evidence="4">Uncharacterized protein</fullName>
    </submittedName>
</protein>
<dbReference type="AlphaFoldDB" id="A0A194SBW7"/>
<dbReference type="OMA" id="SANGQMF"/>
<dbReference type="EMBL" id="KQ474073">
    <property type="protein sequence ID" value="KPV78084.1"/>
    <property type="molecule type" value="Genomic_DNA"/>
</dbReference>
<dbReference type="InterPro" id="IPR000408">
    <property type="entry name" value="Reg_chr_condens"/>
</dbReference>
<dbReference type="Gene3D" id="2.130.10.30">
    <property type="entry name" value="Regulator of chromosome condensation 1/beta-lactamase-inhibitor protein II"/>
    <property type="match status" value="2"/>
</dbReference>
<evidence type="ECO:0000256" key="3">
    <source>
        <dbReference type="SAM" id="MobiDB-lite"/>
    </source>
</evidence>
<proteinExistence type="predicted"/>
<evidence type="ECO:0000313" key="4">
    <source>
        <dbReference type="EMBL" id="KPV78084.1"/>
    </source>
</evidence>
<feature type="compositionally biased region" description="Basic and acidic residues" evidence="3">
    <location>
        <begin position="464"/>
        <end position="473"/>
    </location>
</feature>
<accession>A0A194SBW7</accession>
<dbReference type="PROSITE" id="PS00626">
    <property type="entry name" value="RCC1_2"/>
    <property type="match status" value="1"/>
</dbReference>
<dbReference type="InterPro" id="IPR051210">
    <property type="entry name" value="Ub_ligase/GEF_domain"/>
</dbReference>
<feature type="repeat" description="RCC1" evidence="2">
    <location>
        <begin position="140"/>
        <end position="200"/>
    </location>
</feature>